<name>A0A382XY79_9ZZZZ</name>
<evidence type="ECO:0000313" key="1">
    <source>
        <dbReference type="EMBL" id="SVD75953.1"/>
    </source>
</evidence>
<accession>A0A382XY79</accession>
<dbReference type="EMBL" id="UINC01171403">
    <property type="protein sequence ID" value="SVD75953.1"/>
    <property type="molecule type" value="Genomic_DNA"/>
</dbReference>
<dbReference type="AlphaFoldDB" id="A0A382XY79"/>
<proteinExistence type="predicted"/>
<sequence>ATYRNCPSGLTTKPDGESPTLILFLIDNEAVSTIKILSSYQSAT</sequence>
<protein>
    <submittedName>
        <fullName evidence="1">Uncharacterized protein</fullName>
    </submittedName>
</protein>
<reference evidence="1" key="1">
    <citation type="submission" date="2018-05" db="EMBL/GenBank/DDBJ databases">
        <authorList>
            <person name="Lanie J.A."/>
            <person name="Ng W.-L."/>
            <person name="Kazmierczak K.M."/>
            <person name="Andrzejewski T.M."/>
            <person name="Davidsen T.M."/>
            <person name="Wayne K.J."/>
            <person name="Tettelin H."/>
            <person name="Glass J.I."/>
            <person name="Rusch D."/>
            <person name="Podicherti R."/>
            <person name="Tsui H.-C.T."/>
            <person name="Winkler M.E."/>
        </authorList>
    </citation>
    <scope>NUCLEOTIDE SEQUENCE</scope>
</reference>
<gene>
    <name evidence="1" type="ORF">METZ01_LOCUS428807</name>
</gene>
<feature type="non-terminal residue" evidence="1">
    <location>
        <position position="1"/>
    </location>
</feature>
<organism evidence="1">
    <name type="scientific">marine metagenome</name>
    <dbReference type="NCBI Taxonomy" id="408172"/>
    <lineage>
        <taxon>unclassified sequences</taxon>
        <taxon>metagenomes</taxon>
        <taxon>ecological metagenomes</taxon>
    </lineage>
</organism>